<dbReference type="Proteomes" id="UP000576792">
    <property type="component" value="Unassembled WGS sequence"/>
</dbReference>
<comment type="caution">
    <text evidence="2">The sequence shown here is derived from an EMBL/GenBank/DDBJ whole genome shotgun (WGS) entry which is preliminary data.</text>
</comment>
<sequence>MMDKDFRTELDRRLDLYEDPGSEEGVLAPLPAKDIVISVAVLVIVSLIVLGWALL</sequence>
<name>A0A846S470_9MICO</name>
<dbReference type="AlphaFoldDB" id="A0A846S470"/>
<protein>
    <submittedName>
        <fullName evidence="2">Uncharacterized protein</fullName>
    </submittedName>
</protein>
<accession>A0A846S470</accession>
<dbReference type="EMBL" id="JAATJN010000001">
    <property type="protein sequence ID" value="NJC58390.1"/>
    <property type="molecule type" value="Genomic_DNA"/>
</dbReference>
<keyword evidence="1" id="KW-0812">Transmembrane</keyword>
<keyword evidence="1" id="KW-0472">Membrane</keyword>
<evidence type="ECO:0000313" key="3">
    <source>
        <dbReference type="Proteomes" id="UP000576792"/>
    </source>
</evidence>
<evidence type="ECO:0000256" key="1">
    <source>
        <dbReference type="SAM" id="Phobius"/>
    </source>
</evidence>
<reference evidence="2 3" key="1">
    <citation type="submission" date="2020-03" db="EMBL/GenBank/DDBJ databases">
        <title>Sequencing the genomes of 1000 actinobacteria strains.</title>
        <authorList>
            <person name="Klenk H.-P."/>
        </authorList>
    </citation>
    <scope>NUCLEOTIDE SEQUENCE [LARGE SCALE GENOMIC DNA]</scope>
    <source>
        <strain evidence="2 3">DSM 18964</strain>
    </source>
</reference>
<evidence type="ECO:0000313" key="2">
    <source>
        <dbReference type="EMBL" id="NJC58390.1"/>
    </source>
</evidence>
<keyword evidence="1" id="KW-1133">Transmembrane helix</keyword>
<feature type="transmembrane region" description="Helical" evidence="1">
    <location>
        <begin position="35"/>
        <end position="54"/>
    </location>
</feature>
<gene>
    <name evidence="2" type="ORF">BKA07_003425</name>
</gene>
<dbReference type="RefSeq" id="WP_167952136.1">
    <property type="nucleotide sequence ID" value="NZ_BAAAPQ010000038.1"/>
</dbReference>
<keyword evidence="3" id="KW-1185">Reference proteome</keyword>
<organism evidence="2 3">
    <name type="scientific">Brevibacterium marinum</name>
    <dbReference type="NCBI Taxonomy" id="418643"/>
    <lineage>
        <taxon>Bacteria</taxon>
        <taxon>Bacillati</taxon>
        <taxon>Actinomycetota</taxon>
        <taxon>Actinomycetes</taxon>
        <taxon>Micrococcales</taxon>
        <taxon>Brevibacteriaceae</taxon>
        <taxon>Brevibacterium</taxon>
    </lineage>
</organism>
<proteinExistence type="predicted"/>